<proteinExistence type="predicted"/>
<keyword evidence="1" id="KW-0812">Transmembrane</keyword>
<reference evidence="3" key="1">
    <citation type="submission" date="2019-02" db="EMBL/GenBank/DDBJ databases">
        <title>Deep-cultivation of Planctomycetes and their phenomic and genomic characterization uncovers novel biology.</title>
        <authorList>
            <person name="Wiegand S."/>
            <person name="Jogler M."/>
            <person name="Boedeker C."/>
            <person name="Pinto D."/>
            <person name="Vollmers J."/>
            <person name="Rivas-Marin E."/>
            <person name="Kohn T."/>
            <person name="Peeters S.H."/>
            <person name="Heuer A."/>
            <person name="Rast P."/>
            <person name="Oberbeckmann S."/>
            <person name="Bunk B."/>
            <person name="Jeske O."/>
            <person name="Meyerdierks A."/>
            <person name="Storesund J.E."/>
            <person name="Kallscheuer N."/>
            <person name="Luecker S."/>
            <person name="Lage O.M."/>
            <person name="Pohl T."/>
            <person name="Merkel B.J."/>
            <person name="Hornburger P."/>
            <person name="Mueller R.-W."/>
            <person name="Bruemmer F."/>
            <person name="Labrenz M."/>
            <person name="Spormann A.M."/>
            <person name="Op den Camp H."/>
            <person name="Overmann J."/>
            <person name="Amann R."/>
            <person name="Jetten M.S.M."/>
            <person name="Mascher T."/>
            <person name="Medema M.H."/>
            <person name="Devos D.P."/>
            <person name="Kaster A.-K."/>
            <person name="Ovreas L."/>
            <person name="Rohde M."/>
            <person name="Galperin M.Y."/>
            <person name="Jogler C."/>
        </authorList>
    </citation>
    <scope>NUCLEOTIDE SEQUENCE [LARGE SCALE GENOMIC DNA]</scope>
    <source>
        <strain evidence="3">Pan97</strain>
    </source>
</reference>
<organism evidence="2 3">
    <name type="scientific">Bremerella volcania</name>
    <dbReference type="NCBI Taxonomy" id="2527984"/>
    <lineage>
        <taxon>Bacteria</taxon>
        <taxon>Pseudomonadati</taxon>
        <taxon>Planctomycetota</taxon>
        <taxon>Planctomycetia</taxon>
        <taxon>Pirellulales</taxon>
        <taxon>Pirellulaceae</taxon>
        <taxon>Bremerella</taxon>
    </lineage>
</organism>
<name>A0A518CG39_9BACT</name>
<protein>
    <submittedName>
        <fullName evidence="2">Uncharacterized protein</fullName>
    </submittedName>
</protein>
<dbReference type="AlphaFoldDB" id="A0A518CG39"/>
<feature type="transmembrane region" description="Helical" evidence="1">
    <location>
        <begin position="12"/>
        <end position="40"/>
    </location>
</feature>
<evidence type="ECO:0000313" key="2">
    <source>
        <dbReference type="EMBL" id="QDU78203.1"/>
    </source>
</evidence>
<feature type="transmembrane region" description="Helical" evidence="1">
    <location>
        <begin position="94"/>
        <end position="117"/>
    </location>
</feature>
<dbReference type="EMBL" id="CP036289">
    <property type="protein sequence ID" value="QDU78203.1"/>
    <property type="molecule type" value="Genomic_DNA"/>
</dbReference>
<accession>A0A518CG39</accession>
<evidence type="ECO:0000256" key="1">
    <source>
        <dbReference type="SAM" id="Phobius"/>
    </source>
</evidence>
<sequence length="130" mass="14897">MLPYERILQFYAYVMPLIGATQFVVLGVWLGLMLLSPATLEGLHEDQIAKLRSYRRRYVRILFRSIFGLIILLPIAGFFIWTASRHITSPAGSYILLGILYGLWWGYLVVGTLTTAWQCLIELQEGKQSE</sequence>
<keyword evidence="1" id="KW-0472">Membrane</keyword>
<feature type="transmembrane region" description="Helical" evidence="1">
    <location>
        <begin position="61"/>
        <end position="82"/>
    </location>
</feature>
<keyword evidence="3" id="KW-1185">Reference proteome</keyword>
<dbReference type="KEGG" id="bvo:Pan97_52870"/>
<gene>
    <name evidence="2" type="ORF">Pan97_52870</name>
</gene>
<evidence type="ECO:0000313" key="3">
    <source>
        <dbReference type="Proteomes" id="UP000318626"/>
    </source>
</evidence>
<dbReference type="Proteomes" id="UP000318626">
    <property type="component" value="Chromosome"/>
</dbReference>
<keyword evidence="1" id="KW-1133">Transmembrane helix</keyword>